<feature type="transmembrane region" description="Helical" evidence="6">
    <location>
        <begin position="88"/>
        <end position="110"/>
    </location>
</feature>
<feature type="transmembrane region" description="Helical" evidence="6">
    <location>
        <begin position="48"/>
        <end position="67"/>
    </location>
</feature>
<keyword evidence="8" id="KW-1185">Reference proteome</keyword>
<evidence type="ECO:0000256" key="3">
    <source>
        <dbReference type="ARBA" id="ARBA00022692"/>
    </source>
</evidence>
<comment type="subcellular location">
    <subcellularLocation>
        <location evidence="1">Cell membrane</location>
        <topology evidence="1">Multi-pass membrane protein</topology>
    </subcellularLocation>
</comment>
<feature type="transmembrane region" description="Helical" evidence="6">
    <location>
        <begin position="156"/>
        <end position="177"/>
    </location>
</feature>
<sequence length="532" mass="57378">MIRGNSFLKGAFILGVAGIIVKILGAFFRIPLANIIGDDGMGYYQSAYPIYLLLVVISTAGFPTAIAKLVSEKVAMGDNYAAHRIFKVAFSVLFIIGIITSSILFFGAGFYSKVIIKNPKAYYSTLAIAPALFFVPIMSAFRGYFQGLQNMKPTAISQIIEQMGRVVLGLGLAFILLNKKLEIAAAGATFGATAGSFFGAIMMTYIYFKYKKSEKIKYTALEKRETTSEIIRNLLTIAIPITIGAAVMPVMQSIDAAIVMRRLQDIGYNASQANGLYGQLTGMANPLINLPQVLTAALQISLVPAVSHLIARKDTKSLFSTIEAGMRISLLIGLPSAVGLVILSKPIMMLLYPRQIDSAINASAILAILGYGIIFLSLFQILTGILQGFGKPFVPVKNLFTGAVVKLILSYILLGISFLNIRGAAIATVIGYAVAAILNFAYIIKMGIKFNFINVILKPIISVVLMAVVVKFSYSILSSILGNNIATLIAVVLGVVVYGLMLLITKTITEEDLQILPGGSKLQKIFKIFNRV</sequence>
<protein>
    <submittedName>
        <fullName evidence="7">Stage V sporulation protein B</fullName>
    </submittedName>
</protein>
<dbReference type="EMBL" id="FRAJ01000012">
    <property type="protein sequence ID" value="SHK23490.1"/>
    <property type="molecule type" value="Genomic_DNA"/>
</dbReference>
<dbReference type="STRING" id="1121266.SAMN02745883_01601"/>
<feature type="transmembrane region" description="Helical" evidence="6">
    <location>
        <begin position="290"/>
        <end position="310"/>
    </location>
</feature>
<keyword evidence="4 6" id="KW-1133">Transmembrane helix</keyword>
<evidence type="ECO:0000313" key="8">
    <source>
        <dbReference type="Proteomes" id="UP000184082"/>
    </source>
</evidence>
<dbReference type="Proteomes" id="UP000184082">
    <property type="component" value="Unassembled WGS sequence"/>
</dbReference>
<reference evidence="7 8" key="1">
    <citation type="submission" date="2016-11" db="EMBL/GenBank/DDBJ databases">
        <authorList>
            <person name="Jaros S."/>
            <person name="Januszkiewicz K."/>
            <person name="Wedrychowicz H."/>
        </authorList>
    </citation>
    <scope>NUCLEOTIDE SEQUENCE [LARGE SCALE GENOMIC DNA]</scope>
    <source>
        <strain evidence="7 8">DSM 14501</strain>
    </source>
</reference>
<feature type="transmembrane region" description="Helical" evidence="6">
    <location>
        <begin position="480"/>
        <end position="504"/>
    </location>
</feature>
<feature type="transmembrane region" description="Helical" evidence="6">
    <location>
        <begin position="364"/>
        <end position="386"/>
    </location>
</feature>
<dbReference type="AlphaFoldDB" id="A0A1M6QTP9"/>
<feature type="transmembrane region" description="Helical" evidence="6">
    <location>
        <begin position="330"/>
        <end position="352"/>
    </location>
</feature>
<dbReference type="InterPro" id="IPR050833">
    <property type="entry name" value="Poly_Biosynth_Transport"/>
</dbReference>
<feature type="transmembrane region" description="Helical" evidence="6">
    <location>
        <begin position="183"/>
        <end position="208"/>
    </location>
</feature>
<dbReference type="PANTHER" id="PTHR30250">
    <property type="entry name" value="PST FAMILY PREDICTED COLANIC ACID TRANSPORTER"/>
    <property type="match status" value="1"/>
</dbReference>
<keyword evidence="5 6" id="KW-0472">Membrane</keyword>
<feature type="transmembrane region" description="Helical" evidence="6">
    <location>
        <begin position="122"/>
        <end position="144"/>
    </location>
</feature>
<dbReference type="RefSeq" id="WP_072967370.1">
    <property type="nucleotide sequence ID" value="NZ_FRAJ01000012.1"/>
</dbReference>
<evidence type="ECO:0000256" key="5">
    <source>
        <dbReference type="ARBA" id="ARBA00023136"/>
    </source>
</evidence>
<dbReference type="InterPro" id="IPR024923">
    <property type="entry name" value="PG_synth_SpoVB"/>
</dbReference>
<organism evidence="7 8">
    <name type="scientific">Caminicella sporogenes DSM 14501</name>
    <dbReference type="NCBI Taxonomy" id="1121266"/>
    <lineage>
        <taxon>Bacteria</taxon>
        <taxon>Bacillati</taxon>
        <taxon>Bacillota</taxon>
        <taxon>Clostridia</taxon>
        <taxon>Peptostreptococcales</taxon>
        <taxon>Caminicellaceae</taxon>
        <taxon>Caminicella</taxon>
    </lineage>
</organism>
<evidence type="ECO:0000313" key="7">
    <source>
        <dbReference type="EMBL" id="SHK23490.1"/>
    </source>
</evidence>
<feature type="transmembrane region" description="Helical" evidence="6">
    <location>
        <begin position="7"/>
        <end position="28"/>
    </location>
</feature>
<name>A0A1M6QTP9_9FIRM</name>
<dbReference type="CDD" id="cd13124">
    <property type="entry name" value="MATE_SpoVB_like"/>
    <property type="match status" value="1"/>
</dbReference>
<keyword evidence="3 6" id="KW-0812">Transmembrane</keyword>
<feature type="transmembrane region" description="Helical" evidence="6">
    <location>
        <begin position="456"/>
        <end position="474"/>
    </location>
</feature>
<evidence type="ECO:0000256" key="1">
    <source>
        <dbReference type="ARBA" id="ARBA00004651"/>
    </source>
</evidence>
<dbReference type="Pfam" id="PF01943">
    <property type="entry name" value="Polysacc_synt"/>
    <property type="match status" value="1"/>
</dbReference>
<dbReference type="PIRSF" id="PIRSF038958">
    <property type="entry name" value="PG_synth_SpoVB"/>
    <property type="match status" value="1"/>
</dbReference>
<dbReference type="PANTHER" id="PTHR30250:SF21">
    <property type="entry name" value="LIPID II FLIPPASE MURJ"/>
    <property type="match status" value="1"/>
</dbReference>
<feature type="transmembrane region" description="Helical" evidence="6">
    <location>
        <begin position="425"/>
        <end position="444"/>
    </location>
</feature>
<proteinExistence type="predicted"/>
<feature type="transmembrane region" description="Helical" evidence="6">
    <location>
        <begin position="398"/>
        <end position="419"/>
    </location>
</feature>
<evidence type="ECO:0000256" key="6">
    <source>
        <dbReference type="SAM" id="Phobius"/>
    </source>
</evidence>
<dbReference type="GO" id="GO:0005886">
    <property type="term" value="C:plasma membrane"/>
    <property type="evidence" value="ECO:0007669"/>
    <property type="project" value="UniProtKB-SubCell"/>
</dbReference>
<feature type="transmembrane region" description="Helical" evidence="6">
    <location>
        <begin position="229"/>
        <end position="251"/>
    </location>
</feature>
<gene>
    <name evidence="7" type="ORF">SAMN02745883_01601</name>
</gene>
<evidence type="ECO:0000256" key="2">
    <source>
        <dbReference type="ARBA" id="ARBA00022475"/>
    </source>
</evidence>
<accession>A0A1M6QTP9</accession>
<evidence type="ECO:0000256" key="4">
    <source>
        <dbReference type="ARBA" id="ARBA00022989"/>
    </source>
</evidence>
<keyword evidence="2" id="KW-1003">Cell membrane</keyword>
<dbReference type="InterPro" id="IPR002797">
    <property type="entry name" value="Polysacc_synth"/>
</dbReference>